<dbReference type="RefSeq" id="WP_092539125.1">
    <property type="nucleotide sequence ID" value="NZ_FNKQ01000006.1"/>
</dbReference>
<dbReference type="InterPro" id="IPR036388">
    <property type="entry name" value="WH-like_DNA-bd_sf"/>
</dbReference>
<dbReference type="InterPro" id="IPR036390">
    <property type="entry name" value="WH_DNA-bd_sf"/>
</dbReference>
<feature type="transmembrane region" description="Helical" evidence="1">
    <location>
        <begin position="141"/>
        <end position="161"/>
    </location>
</feature>
<keyword evidence="6" id="KW-1185">Reference proteome</keyword>
<feature type="transmembrane region" description="Helical" evidence="1">
    <location>
        <begin position="111"/>
        <end position="129"/>
    </location>
</feature>
<dbReference type="InterPro" id="IPR055768">
    <property type="entry name" value="DUF7344"/>
</dbReference>
<accession>A0A1H1GFD5</accession>
<evidence type="ECO:0000259" key="2">
    <source>
        <dbReference type="Pfam" id="PF24035"/>
    </source>
</evidence>
<evidence type="ECO:0000313" key="4">
    <source>
        <dbReference type="EMBL" id="SDR11881.1"/>
    </source>
</evidence>
<dbReference type="OrthoDB" id="331021at2157"/>
<proteinExistence type="predicted"/>
<reference evidence="4" key="1">
    <citation type="submission" date="2016-10" db="EMBL/GenBank/DDBJ databases">
        <authorList>
            <person name="de Groot N.N."/>
        </authorList>
    </citation>
    <scope>NUCLEOTIDE SEQUENCE [LARGE SCALE GENOMIC DNA]</scope>
    <source>
        <strain evidence="4">CGMCC 1.12397</strain>
    </source>
</reference>
<organism evidence="4 5">
    <name type="scientific">Halopelagius longus</name>
    <dbReference type="NCBI Taxonomy" id="1236180"/>
    <lineage>
        <taxon>Archaea</taxon>
        <taxon>Methanobacteriati</taxon>
        <taxon>Methanobacteriota</taxon>
        <taxon>Stenosarchaea group</taxon>
        <taxon>Halobacteria</taxon>
        <taxon>Halobacteriales</taxon>
        <taxon>Haloferacaceae</taxon>
    </lineage>
</organism>
<dbReference type="SUPFAM" id="SSF46785">
    <property type="entry name" value="Winged helix' DNA-binding domain"/>
    <property type="match status" value="1"/>
</dbReference>
<dbReference type="Proteomes" id="UP000255421">
    <property type="component" value="Unassembled WGS sequence"/>
</dbReference>
<evidence type="ECO:0000313" key="3">
    <source>
        <dbReference type="EMBL" id="RDI69625.1"/>
    </source>
</evidence>
<sequence length="178" mass="20443">MTDLSKDELFRILSNSRRRYIIYYLHEEGDEMSLKELAARIAAVENGTAVEDVTDEERQRVYISLYQTHLPKLEEAGIVSYDDEERMVELTPQTAQEGFFWMHDEEPSRSWATYYAILGAVGWILIAAREFALPVFASLPWLAIAAFVSTAVLVLVVAQYFSETREQETTDSFESLIE</sequence>
<evidence type="ECO:0000256" key="1">
    <source>
        <dbReference type="SAM" id="Phobius"/>
    </source>
</evidence>
<gene>
    <name evidence="3" type="ORF">DWB78_17790</name>
    <name evidence="4" type="ORF">SAMN05216278_3635</name>
</gene>
<dbReference type="EMBL" id="FNKQ01000006">
    <property type="protein sequence ID" value="SDR11881.1"/>
    <property type="molecule type" value="Genomic_DNA"/>
</dbReference>
<dbReference type="AlphaFoldDB" id="A0A1H1GFD5"/>
<evidence type="ECO:0000313" key="5">
    <source>
        <dbReference type="Proteomes" id="UP000199289"/>
    </source>
</evidence>
<reference evidence="3 6" key="3">
    <citation type="submission" date="2018-07" db="EMBL/GenBank/DDBJ databases">
        <title>Genome sequence of extremly halophilic archaeon Halopelagius longus strain BC12-B1.</title>
        <authorList>
            <person name="Zhang X."/>
        </authorList>
    </citation>
    <scope>NUCLEOTIDE SEQUENCE [LARGE SCALE GENOMIC DNA]</scope>
    <source>
        <strain evidence="3 6">BC12-B1</strain>
    </source>
</reference>
<keyword evidence="1" id="KW-0812">Transmembrane</keyword>
<reference evidence="5" key="2">
    <citation type="submission" date="2016-10" db="EMBL/GenBank/DDBJ databases">
        <authorList>
            <person name="Varghese N."/>
            <person name="Submissions S."/>
        </authorList>
    </citation>
    <scope>NUCLEOTIDE SEQUENCE [LARGE SCALE GENOMIC DNA]</scope>
    <source>
        <strain evidence="5">CGMCC 1.12397</strain>
    </source>
</reference>
<dbReference type="EMBL" id="QQST01000004">
    <property type="protein sequence ID" value="RDI69625.1"/>
    <property type="molecule type" value="Genomic_DNA"/>
</dbReference>
<keyword evidence="1" id="KW-0472">Membrane</keyword>
<dbReference type="Proteomes" id="UP000199289">
    <property type="component" value="Unassembled WGS sequence"/>
</dbReference>
<name>A0A1H1GFD5_9EURY</name>
<protein>
    <submittedName>
        <fullName evidence="3">Transcriptional regulator</fullName>
    </submittedName>
</protein>
<dbReference type="Pfam" id="PF24035">
    <property type="entry name" value="DUF7344"/>
    <property type="match status" value="1"/>
</dbReference>
<dbReference type="Gene3D" id="1.10.10.10">
    <property type="entry name" value="Winged helix-like DNA-binding domain superfamily/Winged helix DNA-binding domain"/>
    <property type="match status" value="1"/>
</dbReference>
<keyword evidence="1" id="KW-1133">Transmembrane helix</keyword>
<evidence type="ECO:0000313" key="6">
    <source>
        <dbReference type="Proteomes" id="UP000255421"/>
    </source>
</evidence>
<feature type="domain" description="DUF7344" evidence="2">
    <location>
        <begin position="10"/>
        <end position="89"/>
    </location>
</feature>